<keyword evidence="1" id="KW-0472">Membrane</keyword>
<feature type="transmembrane region" description="Helical" evidence="1">
    <location>
        <begin position="7"/>
        <end position="26"/>
    </location>
</feature>
<organism evidence="2 3">
    <name type="scientific">Sporosarcina pasteurii</name>
    <name type="common">Bacillus pasteurii</name>
    <dbReference type="NCBI Taxonomy" id="1474"/>
    <lineage>
        <taxon>Bacteria</taxon>
        <taxon>Bacillati</taxon>
        <taxon>Bacillota</taxon>
        <taxon>Bacilli</taxon>
        <taxon>Bacillales</taxon>
        <taxon>Caryophanaceae</taxon>
        <taxon>Sporosarcina</taxon>
    </lineage>
</organism>
<evidence type="ECO:0000313" key="2">
    <source>
        <dbReference type="EMBL" id="SUJ14198.1"/>
    </source>
</evidence>
<accession>A0A380C725</accession>
<evidence type="ECO:0000256" key="1">
    <source>
        <dbReference type="SAM" id="Phobius"/>
    </source>
</evidence>
<sequence length="43" mass="4928">MKIIRPLVSANLMLLFVFALLPVLFIKPDIEVIQSLLAYINKE</sequence>
<keyword evidence="1" id="KW-0812">Transmembrane</keyword>
<gene>
    <name evidence="2" type="ORF">NCTC4822_02409</name>
</gene>
<keyword evidence="1" id="KW-1133">Transmembrane helix</keyword>
<dbReference type="AlphaFoldDB" id="A0A380C725"/>
<dbReference type="Proteomes" id="UP000254519">
    <property type="component" value="Unassembled WGS sequence"/>
</dbReference>
<proteinExistence type="predicted"/>
<dbReference type="EMBL" id="UGYZ01000002">
    <property type="protein sequence ID" value="SUJ14198.1"/>
    <property type="molecule type" value="Genomic_DNA"/>
</dbReference>
<protein>
    <submittedName>
        <fullName evidence="2">Uncharacterized protein</fullName>
    </submittedName>
</protein>
<evidence type="ECO:0000313" key="3">
    <source>
        <dbReference type="Proteomes" id="UP000254519"/>
    </source>
</evidence>
<name>A0A380C725_SPOPA</name>
<keyword evidence="3" id="KW-1185">Reference proteome</keyword>
<reference evidence="2 3" key="1">
    <citation type="submission" date="2018-06" db="EMBL/GenBank/DDBJ databases">
        <authorList>
            <consortium name="Pathogen Informatics"/>
            <person name="Doyle S."/>
        </authorList>
    </citation>
    <scope>NUCLEOTIDE SEQUENCE [LARGE SCALE GENOMIC DNA]</scope>
    <source>
        <strain evidence="3">ATCC 11859 / DSM 33 / NCIB 8841 / NCTC 4822</strain>
    </source>
</reference>